<dbReference type="InterPro" id="IPR003439">
    <property type="entry name" value="ABC_transporter-like_ATP-bd"/>
</dbReference>
<accession>A0A543FJE2</accession>
<evidence type="ECO:0000256" key="5">
    <source>
        <dbReference type="ARBA" id="ARBA00022741"/>
    </source>
</evidence>
<keyword evidence="10" id="KW-1185">Reference proteome</keyword>
<dbReference type="InterPro" id="IPR013563">
    <property type="entry name" value="Oligopep_ABC_C"/>
</dbReference>
<evidence type="ECO:0000313" key="10">
    <source>
        <dbReference type="Proteomes" id="UP000320235"/>
    </source>
</evidence>
<dbReference type="EMBL" id="VFPE01000001">
    <property type="protein sequence ID" value="TQM33834.1"/>
    <property type="molecule type" value="Genomic_DNA"/>
</dbReference>
<dbReference type="OrthoDB" id="4008250at2"/>
<feature type="domain" description="ABC transporter" evidence="8">
    <location>
        <begin position="276"/>
        <end position="497"/>
    </location>
</feature>
<dbReference type="InterPro" id="IPR027417">
    <property type="entry name" value="P-loop_NTPase"/>
</dbReference>
<dbReference type="PROSITE" id="PS50893">
    <property type="entry name" value="ABC_TRANSPORTER_2"/>
    <property type="match status" value="2"/>
</dbReference>
<dbReference type="SUPFAM" id="SSF52540">
    <property type="entry name" value="P-loop containing nucleoside triphosphate hydrolases"/>
    <property type="match status" value="2"/>
</dbReference>
<name>A0A543FJE2_9MICO</name>
<dbReference type="Pfam" id="PF08352">
    <property type="entry name" value="oligo_HPY"/>
    <property type="match status" value="2"/>
</dbReference>
<keyword evidence="7" id="KW-0472">Membrane</keyword>
<dbReference type="RefSeq" id="WP_141892377.1">
    <property type="nucleotide sequence ID" value="NZ_BAABLH010000013.1"/>
</dbReference>
<evidence type="ECO:0000256" key="1">
    <source>
        <dbReference type="ARBA" id="ARBA00004202"/>
    </source>
</evidence>
<feature type="domain" description="ABC transporter" evidence="8">
    <location>
        <begin position="7"/>
        <end position="254"/>
    </location>
</feature>
<dbReference type="InterPro" id="IPR050388">
    <property type="entry name" value="ABC_Ni/Peptide_Import"/>
</dbReference>
<dbReference type="Proteomes" id="UP000320235">
    <property type="component" value="Unassembled WGS sequence"/>
</dbReference>
<protein>
    <submittedName>
        <fullName evidence="9">Peptide/nickel transport system ATP-binding protein</fullName>
    </submittedName>
</protein>
<dbReference type="Gene3D" id="3.40.50.300">
    <property type="entry name" value="P-loop containing nucleotide triphosphate hydrolases"/>
    <property type="match status" value="2"/>
</dbReference>
<keyword evidence="3" id="KW-0813">Transport</keyword>
<evidence type="ECO:0000259" key="8">
    <source>
        <dbReference type="PROSITE" id="PS50893"/>
    </source>
</evidence>
<dbReference type="GO" id="GO:0005524">
    <property type="term" value="F:ATP binding"/>
    <property type="evidence" value="ECO:0007669"/>
    <property type="project" value="UniProtKB-KW"/>
</dbReference>
<keyword evidence="6 9" id="KW-0067">ATP-binding</keyword>
<dbReference type="GO" id="GO:0005886">
    <property type="term" value="C:plasma membrane"/>
    <property type="evidence" value="ECO:0007669"/>
    <property type="project" value="UniProtKB-SubCell"/>
</dbReference>
<dbReference type="GO" id="GO:0015833">
    <property type="term" value="P:peptide transport"/>
    <property type="evidence" value="ECO:0007669"/>
    <property type="project" value="InterPro"/>
</dbReference>
<dbReference type="PANTHER" id="PTHR43297">
    <property type="entry name" value="OLIGOPEPTIDE TRANSPORT ATP-BINDING PROTEIN APPD"/>
    <property type="match status" value="1"/>
</dbReference>
<evidence type="ECO:0000256" key="2">
    <source>
        <dbReference type="ARBA" id="ARBA00005417"/>
    </source>
</evidence>
<dbReference type="GO" id="GO:0016887">
    <property type="term" value="F:ATP hydrolysis activity"/>
    <property type="evidence" value="ECO:0007669"/>
    <property type="project" value="InterPro"/>
</dbReference>
<comment type="similarity">
    <text evidence="2">Belongs to the ABC transporter superfamily.</text>
</comment>
<dbReference type="InterPro" id="IPR003593">
    <property type="entry name" value="AAA+_ATPase"/>
</dbReference>
<proteinExistence type="inferred from homology"/>
<gene>
    <name evidence="9" type="ORF">FB391_0117</name>
</gene>
<dbReference type="SMART" id="SM00382">
    <property type="entry name" value="AAA"/>
    <property type="match status" value="2"/>
</dbReference>
<organism evidence="9 10">
    <name type="scientific">Microbacterium kyungheense</name>
    <dbReference type="NCBI Taxonomy" id="1263636"/>
    <lineage>
        <taxon>Bacteria</taxon>
        <taxon>Bacillati</taxon>
        <taxon>Actinomycetota</taxon>
        <taxon>Actinomycetes</taxon>
        <taxon>Micrococcales</taxon>
        <taxon>Microbacteriaceae</taxon>
        <taxon>Microbacterium</taxon>
    </lineage>
</organism>
<evidence type="ECO:0000256" key="7">
    <source>
        <dbReference type="ARBA" id="ARBA00023136"/>
    </source>
</evidence>
<comment type="caution">
    <text evidence="9">The sequence shown here is derived from an EMBL/GenBank/DDBJ whole genome shotgun (WGS) entry which is preliminary data.</text>
</comment>
<evidence type="ECO:0000256" key="4">
    <source>
        <dbReference type="ARBA" id="ARBA00022475"/>
    </source>
</evidence>
<dbReference type="Pfam" id="PF00005">
    <property type="entry name" value="ABC_tran"/>
    <property type="match status" value="2"/>
</dbReference>
<evidence type="ECO:0000256" key="3">
    <source>
        <dbReference type="ARBA" id="ARBA00022448"/>
    </source>
</evidence>
<dbReference type="PROSITE" id="PS00211">
    <property type="entry name" value="ABC_TRANSPORTER_1"/>
    <property type="match status" value="2"/>
</dbReference>
<evidence type="ECO:0000313" key="9">
    <source>
        <dbReference type="EMBL" id="TQM33834.1"/>
    </source>
</evidence>
<dbReference type="InterPro" id="IPR017871">
    <property type="entry name" value="ABC_transporter-like_CS"/>
</dbReference>
<dbReference type="AlphaFoldDB" id="A0A543FJE2"/>
<comment type="subcellular location">
    <subcellularLocation>
        <location evidence="1">Cell membrane</location>
        <topology evidence="1">Peripheral membrane protein</topology>
    </subcellularLocation>
</comment>
<keyword evidence="4" id="KW-1003">Cell membrane</keyword>
<dbReference type="PANTHER" id="PTHR43297:SF2">
    <property type="entry name" value="DIPEPTIDE TRANSPORT ATP-BINDING PROTEIN DPPD"/>
    <property type="match status" value="1"/>
</dbReference>
<keyword evidence="5" id="KW-0547">Nucleotide-binding</keyword>
<sequence length="514" mass="54287">MSGLVSVRGLTVEHRVAGGRRTAVDGVDLDIAEGEAHGLVGESGSGKSTIALALTRYLPKGARVRADQLRVAGRDVLSLDAAGLRQYRRDDIGVVFQEPSRALNPTASIGSQVAEAHRLRGLSATATRDATVASLAEVGLPDPERLTARYPHELSGGQQQRVMIAMALAARPRLLILDEPTTGLDSQVQAEVLALITRLQHQLGFASLLISHDLPLVAAHSDRVGVLERGRLLETTTSSGLVAAPAHDYTRRLVAAIPALDGPVREAVDAASPPLLVASGLRKHYGGHAALDGVDLRIGRGETLGIVGESGSGKTTLGRVVAGVTAFDGELALDAPTTPPPVQIVFQSPDASLNPRRTVRQTLRRAIELLHGDESPERLAAQTGLPAEVLDKLPHQLSGGQKQRVAIARAFAGRSPLIVCDEPTSALDVTVQATVIDLLIDLQERTGVSYLFISHDLAVVRRVSHRVAVMQRGRLVETASAAEIFGGARHPYTQSLIAAARLGRRDEPTAAAPA</sequence>
<reference evidence="9 10" key="1">
    <citation type="submission" date="2019-06" db="EMBL/GenBank/DDBJ databases">
        <title>Sequencing the genomes of 1000 actinobacteria strains.</title>
        <authorList>
            <person name="Klenk H.-P."/>
        </authorList>
    </citation>
    <scope>NUCLEOTIDE SEQUENCE [LARGE SCALE GENOMIC DNA]</scope>
    <source>
        <strain evidence="9 10">DSM 105492</strain>
    </source>
</reference>
<evidence type="ECO:0000256" key="6">
    <source>
        <dbReference type="ARBA" id="ARBA00022840"/>
    </source>
</evidence>
<dbReference type="CDD" id="cd03257">
    <property type="entry name" value="ABC_NikE_OppD_transporters"/>
    <property type="match status" value="2"/>
</dbReference>